<dbReference type="GO" id="GO:0005886">
    <property type="term" value="C:plasma membrane"/>
    <property type="evidence" value="ECO:0007669"/>
    <property type="project" value="InterPro"/>
</dbReference>
<evidence type="ECO:0000256" key="9">
    <source>
        <dbReference type="ARBA" id="ARBA00023264"/>
    </source>
</evidence>
<feature type="transmembrane region" description="Helical" evidence="10">
    <location>
        <begin position="55"/>
        <end position="74"/>
    </location>
</feature>
<name>A0A382DT26_9ZZZZ</name>
<dbReference type="PANTHER" id="PTHR30309">
    <property type="entry name" value="INNER MEMBRANE PROTEIN YGIH"/>
    <property type="match status" value="1"/>
</dbReference>
<accession>A0A382DT26</accession>
<evidence type="ECO:0000256" key="3">
    <source>
        <dbReference type="ARBA" id="ARBA00022679"/>
    </source>
</evidence>
<dbReference type="AlphaFoldDB" id="A0A382DT26"/>
<dbReference type="GO" id="GO:0043772">
    <property type="term" value="F:acyl-phosphate glycerol-3-phosphate acyltransferase activity"/>
    <property type="evidence" value="ECO:0007669"/>
    <property type="project" value="InterPro"/>
</dbReference>
<feature type="transmembrane region" description="Helical" evidence="10">
    <location>
        <begin position="160"/>
        <end position="184"/>
    </location>
</feature>
<gene>
    <name evidence="11" type="ORF">METZ01_LOCUS194444</name>
</gene>
<evidence type="ECO:0000313" key="11">
    <source>
        <dbReference type="EMBL" id="SVB41590.1"/>
    </source>
</evidence>
<dbReference type="PANTHER" id="PTHR30309:SF0">
    <property type="entry name" value="GLYCEROL-3-PHOSPHATE ACYLTRANSFERASE-RELATED"/>
    <property type="match status" value="1"/>
</dbReference>
<keyword evidence="8" id="KW-0594">Phospholipid biosynthesis</keyword>
<evidence type="ECO:0000256" key="4">
    <source>
        <dbReference type="ARBA" id="ARBA00022692"/>
    </source>
</evidence>
<dbReference type="GO" id="GO:0008654">
    <property type="term" value="P:phospholipid biosynthetic process"/>
    <property type="evidence" value="ECO:0007669"/>
    <property type="project" value="UniProtKB-KW"/>
</dbReference>
<dbReference type="NCBIfam" id="TIGR00023">
    <property type="entry name" value="glycerol-3-phosphate 1-O-acyltransferase PlsY"/>
    <property type="match status" value="1"/>
</dbReference>
<evidence type="ECO:0000256" key="1">
    <source>
        <dbReference type="ARBA" id="ARBA00022475"/>
    </source>
</evidence>
<evidence type="ECO:0000256" key="10">
    <source>
        <dbReference type="SAM" id="Phobius"/>
    </source>
</evidence>
<sequence length="205" mass="21919">ASPALLLRMLYWLLPTTGYLIGSVSSAIVVSALLQLPDPRNSGSRNPGATNVLRLGSKIGALLTLVGDIAKGLLPVLAVSCWISDHALLLVATGLGAFLGHLFPLYFRFAGGKGVATALGVVLAIHPLVALMQIATWLLVALVFRYSSLAALVTAAATPLYLWFAGDEISFILLGVVLAVLLFWRHRQNIERLIARTESKIRLGR</sequence>
<protein>
    <submittedName>
        <fullName evidence="11">Uncharacterized protein</fullName>
    </submittedName>
</protein>
<evidence type="ECO:0000256" key="6">
    <source>
        <dbReference type="ARBA" id="ARBA00023098"/>
    </source>
</evidence>
<feature type="transmembrane region" description="Helical" evidence="10">
    <location>
        <begin position="86"/>
        <end position="107"/>
    </location>
</feature>
<dbReference type="EMBL" id="UINC01040971">
    <property type="protein sequence ID" value="SVB41590.1"/>
    <property type="molecule type" value="Genomic_DNA"/>
</dbReference>
<keyword evidence="3" id="KW-0808">Transferase</keyword>
<evidence type="ECO:0000256" key="8">
    <source>
        <dbReference type="ARBA" id="ARBA00023209"/>
    </source>
</evidence>
<keyword evidence="4 10" id="KW-0812">Transmembrane</keyword>
<keyword evidence="9" id="KW-1208">Phospholipid metabolism</keyword>
<keyword evidence="6" id="KW-0443">Lipid metabolism</keyword>
<dbReference type="Pfam" id="PF02660">
    <property type="entry name" value="G3P_acyltransf"/>
    <property type="match status" value="1"/>
</dbReference>
<feature type="transmembrane region" description="Helical" evidence="10">
    <location>
        <begin position="12"/>
        <end position="34"/>
    </location>
</feature>
<keyword evidence="1" id="KW-1003">Cell membrane</keyword>
<feature type="transmembrane region" description="Helical" evidence="10">
    <location>
        <begin position="119"/>
        <end position="140"/>
    </location>
</feature>
<dbReference type="InterPro" id="IPR003811">
    <property type="entry name" value="G3P_acylTferase_PlsY"/>
</dbReference>
<keyword evidence="2" id="KW-0444">Lipid biosynthesis</keyword>
<proteinExistence type="inferred from homology"/>
<reference evidence="11" key="1">
    <citation type="submission" date="2018-05" db="EMBL/GenBank/DDBJ databases">
        <authorList>
            <person name="Lanie J.A."/>
            <person name="Ng W.-L."/>
            <person name="Kazmierczak K.M."/>
            <person name="Andrzejewski T.M."/>
            <person name="Davidsen T.M."/>
            <person name="Wayne K.J."/>
            <person name="Tettelin H."/>
            <person name="Glass J.I."/>
            <person name="Rusch D."/>
            <person name="Podicherti R."/>
            <person name="Tsui H.-C.T."/>
            <person name="Winkler M.E."/>
        </authorList>
    </citation>
    <scope>NUCLEOTIDE SEQUENCE</scope>
</reference>
<dbReference type="HAMAP" id="MF_01043">
    <property type="entry name" value="PlsY"/>
    <property type="match status" value="1"/>
</dbReference>
<keyword evidence="7 10" id="KW-0472">Membrane</keyword>
<evidence type="ECO:0000256" key="7">
    <source>
        <dbReference type="ARBA" id="ARBA00023136"/>
    </source>
</evidence>
<keyword evidence="5 10" id="KW-1133">Transmembrane helix</keyword>
<feature type="non-terminal residue" evidence="11">
    <location>
        <position position="1"/>
    </location>
</feature>
<dbReference type="SMART" id="SM01207">
    <property type="entry name" value="G3P_acyltransf"/>
    <property type="match status" value="1"/>
</dbReference>
<evidence type="ECO:0000256" key="5">
    <source>
        <dbReference type="ARBA" id="ARBA00022989"/>
    </source>
</evidence>
<organism evidence="11">
    <name type="scientific">marine metagenome</name>
    <dbReference type="NCBI Taxonomy" id="408172"/>
    <lineage>
        <taxon>unclassified sequences</taxon>
        <taxon>metagenomes</taxon>
        <taxon>ecological metagenomes</taxon>
    </lineage>
</organism>
<evidence type="ECO:0000256" key="2">
    <source>
        <dbReference type="ARBA" id="ARBA00022516"/>
    </source>
</evidence>